<evidence type="ECO:0000256" key="2">
    <source>
        <dbReference type="SAM" id="SignalP"/>
    </source>
</evidence>
<evidence type="ECO:0000313" key="3">
    <source>
        <dbReference type="EMBL" id="TQM91486.1"/>
    </source>
</evidence>
<keyword evidence="4" id="KW-1185">Reference proteome</keyword>
<dbReference type="RefSeq" id="WP_142079284.1">
    <property type="nucleotide sequence ID" value="NZ_VFPT01000001.1"/>
</dbReference>
<keyword evidence="2" id="KW-0732">Signal</keyword>
<protein>
    <submittedName>
        <fullName evidence="3">Uncharacterized protein</fullName>
    </submittedName>
</protein>
<feature type="signal peptide" evidence="2">
    <location>
        <begin position="1"/>
        <end position="28"/>
    </location>
</feature>
<comment type="caution">
    <text evidence="3">The sequence shown here is derived from an EMBL/GenBank/DDBJ whole genome shotgun (WGS) entry which is preliminary data.</text>
</comment>
<proteinExistence type="predicted"/>
<feature type="region of interest" description="Disordered" evidence="1">
    <location>
        <begin position="402"/>
        <end position="427"/>
    </location>
</feature>
<evidence type="ECO:0000256" key="1">
    <source>
        <dbReference type="SAM" id="MobiDB-lite"/>
    </source>
</evidence>
<dbReference type="EMBL" id="VFPT01000001">
    <property type="protein sequence ID" value="TQM91486.1"/>
    <property type="molecule type" value="Genomic_DNA"/>
</dbReference>
<sequence>MLTRLKIDHLLRGLALSTCLWAVPSAHADTPLRLDLDLSFEENVTLFFDALERGDPTDPDDLFYLASNLVSPVRAREMHDVEIPRAFRLRTIYADQIAQRFADYAAQPENKKRAIYYSYHSRFGGGSLWGRDADGLSDQRSICQIFMQAINPTYQHEDERSCLVTQRDLVIAELPELPEEPFSTLLRADIYAHLFFLNGHVTRGRPYLLLDRGEAPPPDEWFEHVAPEEVRIAFQAWSAWHYDDSFWSWLRTQPTPPEALQDAMALSGQCIPLMQVMDKTQLSETADYICGLLNYEMDIDVARELLGQIPPEAFEDIPGAHRMHGALEMCSDVEPRPRRSFHPEETVSLARGRCTGVVLYTIGIRRCRPPLSLTPESGYYLSELFASCEVANLLSIADRNQVSRRTGPRPPLAEQHNPFAAPPQRTD</sequence>
<gene>
    <name evidence="3" type="ORF">BD293_0037</name>
</gene>
<accession>A0A543K8S4</accession>
<dbReference type="Proteomes" id="UP000320582">
    <property type="component" value="Unassembled WGS sequence"/>
</dbReference>
<evidence type="ECO:0000313" key="4">
    <source>
        <dbReference type="Proteomes" id="UP000320582"/>
    </source>
</evidence>
<dbReference type="AlphaFoldDB" id="A0A543K8S4"/>
<feature type="chain" id="PRO_5022233747" evidence="2">
    <location>
        <begin position="29"/>
        <end position="427"/>
    </location>
</feature>
<name>A0A543K8S4_9RHOB</name>
<reference evidence="3 4" key="1">
    <citation type="submission" date="2019-06" db="EMBL/GenBank/DDBJ databases">
        <title>Genomic Encyclopedia of Archaeal and Bacterial Type Strains, Phase II (KMG-II): from individual species to whole genera.</title>
        <authorList>
            <person name="Goeker M."/>
        </authorList>
    </citation>
    <scope>NUCLEOTIDE SEQUENCE [LARGE SCALE GENOMIC DNA]</scope>
    <source>
        <strain evidence="3 4">DSM 18423</strain>
    </source>
</reference>
<organism evidence="3 4">
    <name type="scientific">Roseinatronobacter monicus</name>
    <dbReference type="NCBI Taxonomy" id="393481"/>
    <lineage>
        <taxon>Bacteria</taxon>
        <taxon>Pseudomonadati</taxon>
        <taxon>Pseudomonadota</taxon>
        <taxon>Alphaproteobacteria</taxon>
        <taxon>Rhodobacterales</taxon>
        <taxon>Paracoccaceae</taxon>
        <taxon>Roseinatronobacter</taxon>
    </lineage>
</organism>